<gene>
    <name evidence="10" type="ORF">WMSIL1_LOCUS8021</name>
</gene>
<dbReference type="InterPro" id="IPR012677">
    <property type="entry name" value="Nucleotide-bd_a/b_plait_sf"/>
</dbReference>
<evidence type="ECO:0000256" key="7">
    <source>
        <dbReference type="PROSITE-ProRule" id="PRU01024"/>
    </source>
</evidence>
<dbReference type="InterPro" id="IPR045850">
    <property type="entry name" value="TRM2_met"/>
</dbReference>
<dbReference type="InterPro" id="IPR010280">
    <property type="entry name" value="U5_MeTrfase_fam"/>
</dbReference>
<dbReference type="GO" id="GO:0030697">
    <property type="term" value="F:tRNA (uracil(54)-C5)-methyltransferase activity, S-adenosyl methionine-dependent"/>
    <property type="evidence" value="ECO:0007669"/>
    <property type="project" value="UniProtKB-EC"/>
</dbReference>
<dbReference type="SMART" id="SM00360">
    <property type="entry name" value="RRM"/>
    <property type="match status" value="1"/>
</dbReference>
<feature type="active site" description="Nucleophile" evidence="7">
    <location>
        <position position="569"/>
    </location>
</feature>
<feature type="region of interest" description="Disordered" evidence="8">
    <location>
        <begin position="136"/>
        <end position="179"/>
    </location>
</feature>
<keyword evidence="6" id="KW-0694">RNA-binding</keyword>
<evidence type="ECO:0000256" key="4">
    <source>
        <dbReference type="ARBA" id="ARBA00033763"/>
    </source>
</evidence>
<dbReference type="GO" id="GO:0006396">
    <property type="term" value="P:RNA processing"/>
    <property type="evidence" value="ECO:0007669"/>
    <property type="project" value="InterPro"/>
</dbReference>
<keyword evidence="3 7" id="KW-0949">S-adenosyl-L-methionine</keyword>
<feature type="domain" description="RRM" evidence="9">
    <location>
        <begin position="60"/>
        <end position="132"/>
    </location>
</feature>
<evidence type="ECO:0000256" key="1">
    <source>
        <dbReference type="ARBA" id="ARBA00022603"/>
    </source>
</evidence>
<reference evidence="10 11" key="1">
    <citation type="submission" date="2019-07" db="EMBL/GenBank/DDBJ databases">
        <authorList>
            <person name="Jastrzebski P J."/>
            <person name="Paukszto L."/>
            <person name="Jastrzebski P J."/>
        </authorList>
    </citation>
    <scope>NUCLEOTIDE SEQUENCE [LARGE SCALE GENOMIC DNA]</scope>
    <source>
        <strain evidence="10 11">WMS-il1</strain>
    </source>
</reference>
<organism evidence="10 11">
    <name type="scientific">Hymenolepis diminuta</name>
    <name type="common">Rat tapeworm</name>
    <dbReference type="NCBI Taxonomy" id="6216"/>
    <lineage>
        <taxon>Eukaryota</taxon>
        <taxon>Metazoa</taxon>
        <taxon>Spiralia</taxon>
        <taxon>Lophotrochozoa</taxon>
        <taxon>Platyhelminthes</taxon>
        <taxon>Cestoda</taxon>
        <taxon>Eucestoda</taxon>
        <taxon>Cyclophyllidea</taxon>
        <taxon>Hymenolepididae</taxon>
        <taxon>Hymenolepis</taxon>
    </lineage>
</organism>
<dbReference type="AlphaFoldDB" id="A0A564YN94"/>
<keyword evidence="2 7" id="KW-0808">Transferase</keyword>
<feature type="binding site" evidence="7">
    <location>
        <position position="491"/>
    </location>
    <ligand>
        <name>S-adenosyl-L-methionine</name>
        <dbReference type="ChEBI" id="CHEBI:59789"/>
    </ligand>
</feature>
<accession>A0A564YN94</accession>
<dbReference type="SUPFAM" id="SSF53335">
    <property type="entry name" value="S-adenosyl-L-methionine-dependent methyltransferases"/>
    <property type="match status" value="1"/>
</dbReference>
<evidence type="ECO:0000313" key="11">
    <source>
        <dbReference type="Proteomes" id="UP000321570"/>
    </source>
</evidence>
<keyword evidence="11" id="KW-1185">Reference proteome</keyword>
<feature type="binding site" evidence="7">
    <location>
        <position position="433"/>
    </location>
    <ligand>
        <name>S-adenosyl-L-methionine</name>
        <dbReference type="ChEBI" id="CHEBI:59789"/>
    </ligand>
</feature>
<evidence type="ECO:0000259" key="9">
    <source>
        <dbReference type="PROSITE" id="PS50102"/>
    </source>
</evidence>
<comment type="caution">
    <text evidence="7">Lacks conserved residue(s) required for the propagation of feature annotation.</text>
</comment>
<dbReference type="InterPro" id="IPR029063">
    <property type="entry name" value="SAM-dependent_MTases_sf"/>
</dbReference>
<protein>
    <recommendedName>
        <fullName evidence="4">tRNA (uracil(54)-C(5))-methyltransferase</fullName>
        <ecNumber evidence="4">2.1.1.35</ecNumber>
    </recommendedName>
</protein>
<dbReference type="Proteomes" id="UP000321570">
    <property type="component" value="Unassembled WGS sequence"/>
</dbReference>
<comment type="similarity">
    <text evidence="7">Belongs to the class I-like SAM-binding methyltransferase superfamily. RNA M5U methyltransferase family.</text>
</comment>
<feature type="binding site" evidence="7">
    <location>
        <position position="541"/>
    </location>
    <ligand>
        <name>S-adenosyl-L-methionine</name>
        <dbReference type="ChEBI" id="CHEBI:59789"/>
    </ligand>
</feature>
<dbReference type="Gene3D" id="3.40.50.150">
    <property type="entry name" value="Vaccinia Virus protein VP39"/>
    <property type="match status" value="1"/>
</dbReference>
<keyword evidence="1 7" id="KW-0489">Methyltransferase</keyword>
<dbReference type="InterPro" id="IPR035979">
    <property type="entry name" value="RBD_domain_sf"/>
</dbReference>
<name>A0A564YN94_HYMDI</name>
<dbReference type="PROSITE" id="PS50102">
    <property type="entry name" value="RRM"/>
    <property type="match status" value="1"/>
</dbReference>
<dbReference type="Gene3D" id="3.30.70.330">
    <property type="match status" value="1"/>
</dbReference>
<dbReference type="EMBL" id="CABIJS010000310">
    <property type="protein sequence ID" value="VUZ48751.1"/>
    <property type="molecule type" value="Genomic_DNA"/>
</dbReference>
<dbReference type="SUPFAM" id="SSF54928">
    <property type="entry name" value="RNA-binding domain, RBD"/>
    <property type="match status" value="1"/>
</dbReference>
<dbReference type="PROSITE" id="PS51687">
    <property type="entry name" value="SAM_MT_RNA_M5U"/>
    <property type="match status" value="1"/>
</dbReference>
<dbReference type="EC" id="2.1.1.35" evidence="4"/>
<dbReference type="CDD" id="cd02440">
    <property type="entry name" value="AdoMet_MTases"/>
    <property type="match status" value="1"/>
</dbReference>
<evidence type="ECO:0000256" key="6">
    <source>
        <dbReference type="PROSITE-ProRule" id="PRU00176"/>
    </source>
</evidence>
<evidence type="ECO:0000256" key="8">
    <source>
        <dbReference type="SAM" id="MobiDB-lite"/>
    </source>
</evidence>
<evidence type="ECO:0000256" key="5">
    <source>
        <dbReference type="ARBA" id="ARBA00047278"/>
    </source>
</evidence>
<dbReference type="PANTHER" id="PTHR45904:SF2">
    <property type="entry name" value="TRNA (URACIL-5-)-METHYLTRANSFERASE HOMOLOG A"/>
    <property type="match status" value="1"/>
</dbReference>
<sequence length="639" mass="70317">MDSVEGNCVPELAVMNSETHRPAGEVTSSSLNTEVTDVATREDNSLYSYINSSCGSFEQFKIEIGNVSKYITVSVIRKLLLTQGFDPSKVKPSGRGFFFANLRSAEERNRAIEKLNGINFRGRELRVKAAGPKADPLVLKRSRENGEHQGNSAKKLKPDDDQTDSTSGSSIAPLANITYDPNQLRKKQNTALSNLLRVRNNVKKVNKFKYCDSCLESGFMSQNGRFLSQQYCPITPSPLLTGYRNKAKFTIGFDVDGKGPVIGMRIGKYKEGSTAVVFPTDAPLFSETTAKVIATMQTCLDAIYNQPHEGENADLLNRVAERVQVYDMVAKTGNWQSLTLRESRLNDRLIEIEIRRQELTDKDIADLCSVLKQWFEPGGQGESAGVTSIVLISLNSISQQSGTYGEHWVMGKRTITELCCGLKFEISRDAFFQVNTLAAEKLFEDIRGRCTAILKRENKSTSDAILLDICCGAGVIGLCLADCFDQVVGIELIPSAVQNAKRNAEINDIKNAEFYAGKAEELLKDLMKTLPKDKEVIAILDPPRAGVHRGVIEAIRQCSRVKHLVFVACDLKASEWNFEAFARPPSKKYVGAPFLPTAASCVDLFPHTPSIEIVISLKRLTAADCNHDMGGPSTGVTAS</sequence>
<evidence type="ECO:0000313" key="10">
    <source>
        <dbReference type="EMBL" id="VUZ48751.1"/>
    </source>
</evidence>
<comment type="catalytic activity">
    <reaction evidence="5">
        <text>uridine(54) in tRNA + S-adenosyl-L-methionine = 5-methyluridine(54) in tRNA + S-adenosyl-L-homocysteine + H(+)</text>
        <dbReference type="Rhea" id="RHEA:42712"/>
        <dbReference type="Rhea" id="RHEA-COMP:10167"/>
        <dbReference type="Rhea" id="RHEA-COMP:10193"/>
        <dbReference type="ChEBI" id="CHEBI:15378"/>
        <dbReference type="ChEBI" id="CHEBI:57856"/>
        <dbReference type="ChEBI" id="CHEBI:59789"/>
        <dbReference type="ChEBI" id="CHEBI:65315"/>
        <dbReference type="ChEBI" id="CHEBI:74447"/>
        <dbReference type="EC" id="2.1.1.35"/>
    </reaction>
    <physiologicalReaction direction="left-to-right" evidence="5">
        <dbReference type="Rhea" id="RHEA:42713"/>
    </physiologicalReaction>
</comment>
<dbReference type="Gene3D" id="2.40.50.1070">
    <property type="match status" value="1"/>
</dbReference>
<evidence type="ECO:0000256" key="2">
    <source>
        <dbReference type="ARBA" id="ARBA00022679"/>
    </source>
</evidence>
<dbReference type="Pfam" id="PF05958">
    <property type="entry name" value="tRNA_U5-meth_tr"/>
    <property type="match status" value="1"/>
</dbReference>
<dbReference type="GO" id="GO:0003723">
    <property type="term" value="F:RNA binding"/>
    <property type="evidence" value="ECO:0007669"/>
    <property type="project" value="UniProtKB-UniRule"/>
</dbReference>
<dbReference type="GO" id="GO:0032259">
    <property type="term" value="P:methylation"/>
    <property type="evidence" value="ECO:0007669"/>
    <property type="project" value="UniProtKB-KW"/>
</dbReference>
<dbReference type="InterPro" id="IPR000504">
    <property type="entry name" value="RRM_dom"/>
</dbReference>
<dbReference type="PANTHER" id="PTHR45904">
    <property type="entry name" value="TRNA (URACIL-5-)-METHYLTRANSFERASE"/>
    <property type="match status" value="1"/>
</dbReference>
<proteinExistence type="inferred from homology"/>
<evidence type="ECO:0000256" key="3">
    <source>
        <dbReference type="ARBA" id="ARBA00022691"/>
    </source>
</evidence>